<proteinExistence type="predicted"/>
<dbReference type="EMBL" id="BLPG01000001">
    <property type="protein sequence ID" value="GFJ90692.1"/>
    <property type="molecule type" value="Genomic_DNA"/>
</dbReference>
<gene>
    <name evidence="1" type="ORF">Prum_043340</name>
</gene>
<reference evidence="1 2" key="1">
    <citation type="submission" date="2020-03" db="EMBL/GenBank/DDBJ databases">
        <title>Whole genome shotgun sequence of Phytohabitans rumicis NBRC 108638.</title>
        <authorList>
            <person name="Komaki H."/>
            <person name="Tamura T."/>
        </authorList>
    </citation>
    <scope>NUCLEOTIDE SEQUENCE [LARGE SCALE GENOMIC DNA]</scope>
    <source>
        <strain evidence="1 2">NBRC 108638</strain>
    </source>
</reference>
<evidence type="ECO:0000313" key="1">
    <source>
        <dbReference type="EMBL" id="GFJ90692.1"/>
    </source>
</evidence>
<keyword evidence="2" id="KW-1185">Reference proteome</keyword>
<protein>
    <submittedName>
        <fullName evidence="1">Uncharacterized protein</fullName>
    </submittedName>
</protein>
<dbReference type="Proteomes" id="UP000482960">
    <property type="component" value="Unassembled WGS sequence"/>
</dbReference>
<reference evidence="1 2" key="2">
    <citation type="submission" date="2020-03" db="EMBL/GenBank/DDBJ databases">
        <authorList>
            <person name="Ichikawa N."/>
            <person name="Kimura A."/>
            <person name="Kitahashi Y."/>
            <person name="Uohara A."/>
        </authorList>
    </citation>
    <scope>NUCLEOTIDE SEQUENCE [LARGE SCALE GENOMIC DNA]</scope>
    <source>
        <strain evidence="1 2">NBRC 108638</strain>
    </source>
</reference>
<accession>A0A6V8L027</accession>
<dbReference type="AlphaFoldDB" id="A0A6V8L027"/>
<evidence type="ECO:0000313" key="2">
    <source>
        <dbReference type="Proteomes" id="UP000482960"/>
    </source>
</evidence>
<name>A0A6V8L027_9ACTN</name>
<organism evidence="1 2">
    <name type="scientific">Phytohabitans rumicis</name>
    <dbReference type="NCBI Taxonomy" id="1076125"/>
    <lineage>
        <taxon>Bacteria</taxon>
        <taxon>Bacillati</taxon>
        <taxon>Actinomycetota</taxon>
        <taxon>Actinomycetes</taxon>
        <taxon>Micromonosporales</taxon>
        <taxon>Micromonosporaceae</taxon>
    </lineage>
</organism>
<sequence>MTTNVEYDDGLDVESFRFTRETQMQFIEDELRELGITKEELRAQAAEGYFTNARVRYVWMMGRELI</sequence>
<comment type="caution">
    <text evidence="1">The sequence shown here is derived from an EMBL/GenBank/DDBJ whole genome shotgun (WGS) entry which is preliminary data.</text>
</comment>
<dbReference type="RefSeq" id="WP_173077967.1">
    <property type="nucleotide sequence ID" value="NZ_BAABJB010000003.1"/>
</dbReference>